<dbReference type="SUPFAM" id="SSF48726">
    <property type="entry name" value="Immunoglobulin"/>
    <property type="match status" value="1"/>
</dbReference>
<evidence type="ECO:0000256" key="8">
    <source>
        <dbReference type="ARBA" id="ARBA00023170"/>
    </source>
</evidence>
<dbReference type="GO" id="GO:0007166">
    <property type="term" value="P:cell surface receptor signaling pathway"/>
    <property type="evidence" value="ECO:0007669"/>
    <property type="project" value="TreeGrafter"/>
</dbReference>
<evidence type="ECO:0000256" key="7">
    <source>
        <dbReference type="ARBA" id="ARBA00023157"/>
    </source>
</evidence>
<evidence type="ECO:0000256" key="2">
    <source>
        <dbReference type="ARBA" id="ARBA00022475"/>
    </source>
</evidence>
<dbReference type="GO" id="GO:0031295">
    <property type="term" value="P:T cell costimulation"/>
    <property type="evidence" value="ECO:0007669"/>
    <property type="project" value="TreeGrafter"/>
</dbReference>
<dbReference type="GO" id="GO:0042130">
    <property type="term" value="P:negative regulation of T cell proliferation"/>
    <property type="evidence" value="ECO:0007669"/>
    <property type="project" value="TreeGrafter"/>
</dbReference>
<dbReference type="Ensembl" id="ENSSAUT00010011608.1">
    <property type="protein sequence ID" value="ENSSAUP00010010923.1"/>
    <property type="gene ID" value="ENSSAUG00010005274.1"/>
</dbReference>
<keyword evidence="14" id="KW-1185">Reference proteome</keyword>
<evidence type="ECO:0000256" key="10">
    <source>
        <dbReference type="ARBA" id="ARBA00023319"/>
    </source>
</evidence>
<organism evidence="13 14">
    <name type="scientific">Sparus aurata</name>
    <name type="common">Gilthead sea bream</name>
    <dbReference type="NCBI Taxonomy" id="8175"/>
    <lineage>
        <taxon>Eukaryota</taxon>
        <taxon>Metazoa</taxon>
        <taxon>Chordata</taxon>
        <taxon>Craniata</taxon>
        <taxon>Vertebrata</taxon>
        <taxon>Euteleostomi</taxon>
        <taxon>Actinopterygii</taxon>
        <taxon>Neopterygii</taxon>
        <taxon>Teleostei</taxon>
        <taxon>Neoteleostei</taxon>
        <taxon>Acanthomorphata</taxon>
        <taxon>Eupercaria</taxon>
        <taxon>Spariformes</taxon>
        <taxon>Sparidae</taxon>
        <taxon>Sparus</taxon>
    </lineage>
</organism>
<dbReference type="GO" id="GO:0071222">
    <property type="term" value="P:cellular response to lipopolysaccharide"/>
    <property type="evidence" value="ECO:0007669"/>
    <property type="project" value="TreeGrafter"/>
</dbReference>
<keyword evidence="5" id="KW-1133">Transmembrane helix</keyword>
<keyword evidence="8" id="KW-0675">Receptor</keyword>
<dbReference type="AlphaFoldDB" id="A0A671UAS1"/>
<dbReference type="InterPro" id="IPR051713">
    <property type="entry name" value="T-cell_Activation_Regulation"/>
</dbReference>
<keyword evidence="3" id="KW-0812">Transmembrane</keyword>
<dbReference type="GeneTree" id="ENSGT01140000285682"/>
<sequence length="78" mass="9426">MLPSQDRDNRKVHVYQNGSDQPEEQDRDYRGRTEMKRNLLTLKHPKETDTGEYRCVVYNKDGDKLREKTMELKVKEHF</sequence>
<dbReference type="PANTHER" id="PTHR25466">
    <property type="entry name" value="T-LYMPHOCYTE ACTIVATION ANTIGEN"/>
    <property type="match status" value="1"/>
</dbReference>
<evidence type="ECO:0000256" key="1">
    <source>
        <dbReference type="ARBA" id="ARBA00004251"/>
    </source>
</evidence>
<feature type="domain" description="Immunoglobulin V-set" evidence="12">
    <location>
        <begin position="7"/>
        <end position="74"/>
    </location>
</feature>
<dbReference type="InterPro" id="IPR013106">
    <property type="entry name" value="Ig_V-set"/>
</dbReference>
<dbReference type="PANTHER" id="PTHR25466:SF9">
    <property type="entry name" value="FIBRONECTIN TYPE-III DOMAIN-CONTAINING PROTEIN"/>
    <property type="match status" value="1"/>
</dbReference>
<dbReference type="Pfam" id="PF07686">
    <property type="entry name" value="V-set"/>
    <property type="match status" value="1"/>
</dbReference>
<keyword evidence="6" id="KW-0472">Membrane</keyword>
<evidence type="ECO:0000256" key="11">
    <source>
        <dbReference type="SAM" id="MobiDB-lite"/>
    </source>
</evidence>
<proteinExistence type="predicted"/>
<evidence type="ECO:0000256" key="5">
    <source>
        <dbReference type="ARBA" id="ARBA00022989"/>
    </source>
</evidence>
<evidence type="ECO:0000313" key="13">
    <source>
        <dbReference type="Ensembl" id="ENSSAUP00010010923.1"/>
    </source>
</evidence>
<reference evidence="13" key="2">
    <citation type="submission" date="2025-08" db="UniProtKB">
        <authorList>
            <consortium name="Ensembl"/>
        </authorList>
    </citation>
    <scope>IDENTIFICATION</scope>
</reference>
<accession>A0A671UAS1</accession>
<dbReference type="OMA" id="SHIPHPF"/>
<evidence type="ECO:0000256" key="6">
    <source>
        <dbReference type="ARBA" id="ARBA00023136"/>
    </source>
</evidence>
<keyword evidence="4" id="KW-0732">Signal</keyword>
<keyword evidence="2" id="KW-1003">Cell membrane</keyword>
<comment type="subcellular location">
    <subcellularLocation>
        <location evidence="1">Cell membrane</location>
        <topology evidence="1">Single-pass type I membrane protein</topology>
    </subcellularLocation>
</comment>
<dbReference type="GO" id="GO:0006955">
    <property type="term" value="P:immune response"/>
    <property type="evidence" value="ECO:0007669"/>
    <property type="project" value="TreeGrafter"/>
</dbReference>
<feature type="region of interest" description="Disordered" evidence="11">
    <location>
        <begin position="1"/>
        <end position="34"/>
    </location>
</feature>
<dbReference type="Proteomes" id="UP000472265">
    <property type="component" value="Chromosome 10"/>
</dbReference>
<evidence type="ECO:0000256" key="4">
    <source>
        <dbReference type="ARBA" id="ARBA00022729"/>
    </source>
</evidence>
<dbReference type="InterPro" id="IPR013783">
    <property type="entry name" value="Ig-like_fold"/>
</dbReference>
<reference evidence="13" key="1">
    <citation type="submission" date="2021-04" db="EMBL/GenBank/DDBJ databases">
        <authorList>
            <consortium name="Wellcome Sanger Institute Data Sharing"/>
        </authorList>
    </citation>
    <scope>NUCLEOTIDE SEQUENCE [LARGE SCALE GENOMIC DNA]</scope>
</reference>
<evidence type="ECO:0000259" key="12">
    <source>
        <dbReference type="Pfam" id="PF07686"/>
    </source>
</evidence>
<keyword evidence="7" id="KW-1015">Disulfide bond</keyword>
<dbReference type="Gene3D" id="2.60.40.10">
    <property type="entry name" value="Immunoglobulins"/>
    <property type="match status" value="1"/>
</dbReference>
<dbReference type="InterPro" id="IPR036179">
    <property type="entry name" value="Ig-like_dom_sf"/>
</dbReference>
<dbReference type="GO" id="GO:0042102">
    <property type="term" value="P:positive regulation of T cell proliferation"/>
    <property type="evidence" value="ECO:0007669"/>
    <property type="project" value="TreeGrafter"/>
</dbReference>
<dbReference type="InParanoid" id="A0A671UAS1"/>
<evidence type="ECO:0000256" key="9">
    <source>
        <dbReference type="ARBA" id="ARBA00023180"/>
    </source>
</evidence>
<keyword evidence="9" id="KW-0325">Glycoprotein</keyword>
<reference evidence="13" key="3">
    <citation type="submission" date="2025-09" db="UniProtKB">
        <authorList>
            <consortium name="Ensembl"/>
        </authorList>
    </citation>
    <scope>IDENTIFICATION</scope>
</reference>
<protein>
    <recommendedName>
        <fullName evidence="12">Immunoglobulin V-set domain-containing protein</fullName>
    </recommendedName>
</protein>
<keyword evidence="10" id="KW-0393">Immunoglobulin domain</keyword>
<feature type="compositionally biased region" description="Basic and acidic residues" evidence="11">
    <location>
        <begin position="1"/>
        <end position="11"/>
    </location>
</feature>
<name>A0A671UAS1_SPAAU</name>
<dbReference type="GO" id="GO:0009897">
    <property type="term" value="C:external side of plasma membrane"/>
    <property type="evidence" value="ECO:0007669"/>
    <property type="project" value="TreeGrafter"/>
</dbReference>
<evidence type="ECO:0000256" key="3">
    <source>
        <dbReference type="ARBA" id="ARBA00022692"/>
    </source>
</evidence>
<evidence type="ECO:0000313" key="14">
    <source>
        <dbReference type="Proteomes" id="UP000472265"/>
    </source>
</evidence>